<evidence type="ECO:0000256" key="10">
    <source>
        <dbReference type="SAM" id="MobiDB-lite"/>
    </source>
</evidence>
<dbReference type="GO" id="GO:0051072">
    <property type="term" value="P:4,6-pyruvylated galactose residue biosynthetic process"/>
    <property type="evidence" value="ECO:0007669"/>
    <property type="project" value="TreeGrafter"/>
</dbReference>
<evidence type="ECO:0000256" key="2">
    <source>
        <dbReference type="ARBA" id="ARBA00008661"/>
    </source>
</evidence>
<evidence type="ECO:0000313" key="12">
    <source>
        <dbReference type="EMBL" id="KZO96783.1"/>
    </source>
</evidence>
<dbReference type="EMBL" id="KV417282">
    <property type="protein sequence ID" value="KZO96783.1"/>
    <property type="molecule type" value="Genomic_DNA"/>
</dbReference>
<proteinExistence type="inferred from homology"/>
<evidence type="ECO:0000256" key="9">
    <source>
        <dbReference type="ARBA" id="ARBA00023136"/>
    </source>
</evidence>
<dbReference type="AlphaFoldDB" id="A0A167MJL6"/>
<keyword evidence="6" id="KW-0735">Signal-anchor</keyword>
<evidence type="ECO:0000313" key="13">
    <source>
        <dbReference type="Proteomes" id="UP000076738"/>
    </source>
</evidence>
<dbReference type="GO" id="GO:0000139">
    <property type="term" value="C:Golgi membrane"/>
    <property type="evidence" value="ECO:0007669"/>
    <property type="project" value="UniProtKB-SubCell"/>
</dbReference>
<protein>
    <submittedName>
        <fullName evidence="12">Glycosyltransferase family 31 protein</fullName>
    </submittedName>
</protein>
<reference evidence="12 13" key="1">
    <citation type="journal article" date="2016" name="Mol. Biol. Evol.">
        <title>Comparative Genomics of Early-Diverging Mushroom-Forming Fungi Provides Insights into the Origins of Lignocellulose Decay Capabilities.</title>
        <authorList>
            <person name="Nagy L.G."/>
            <person name="Riley R."/>
            <person name="Tritt A."/>
            <person name="Adam C."/>
            <person name="Daum C."/>
            <person name="Floudas D."/>
            <person name="Sun H."/>
            <person name="Yadav J.S."/>
            <person name="Pangilinan J."/>
            <person name="Larsson K.H."/>
            <person name="Matsuura K."/>
            <person name="Barry K."/>
            <person name="Labutti K."/>
            <person name="Kuo R."/>
            <person name="Ohm R.A."/>
            <person name="Bhattacharya S.S."/>
            <person name="Shirouzu T."/>
            <person name="Yoshinaga Y."/>
            <person name="Martin F.M."/>
            <person name="Grigoriev I.V."/>
            <person name="Hibbett D.S."/>
        </authorList>
    </citation>
    <scope>NUCLEOTIDE SEQUENCE [LARGE SCALE GENOMIC DNA]</scope>
    <source>
        <strain evidence="12 13">TUFC12733</strain>
    </source>
</reference>
<name>A0A167MJL6_CALVF</name>
<comment type="similarity">
    <text evidence="2">Belongs to the glycosyltransferase 31 family.</text>
</comment>
<evidence type="ECO:0000256" key="5">
    <source>
        <dbReference type="ARBA" id="ARBA00022692"/>
    </source>
</evidence>
<dbReference type="InterPro" id="IPR002659">
    <property type="entry name" value="Glyco_trans_31"/>
</dbReference>
<dbReference type="Proteomes" id="UP000076738">
    <property type="component" value="Unassembled WGS sequence"/>
</dbReference>
<feature type="compositionally biased region" description="Low complexity" evidence="10">
    <location>
        <begin position="26"/>
        <end position="47"/>
    </location>
</feature>
<comment type="subcellular location">
    <subcellularLocation>
        <location evidence="1">Golgi apparatus membrane</location>
        <topology evidence="1">Single-pass type II membrane protein</topology>
    </subcellularLocation>
</comment>
<evidence type="ECO:0000256" key="3">
    <source>
        <dbReference type="ARBA" id="ARBA00022676"/>
    </source>
</evidence>
<evidence type="ECO:0000256" key="4">
    <source>
        <dbReference type="ARBA" id="ARBA00022679"/>
    </source>
</evidence>
<feature type="region of interest" description="Disordered" evidence="10">
    <location>
        <begin position="119"/>
        <end position="188"/>
    </location>
</feature>
<gene>
    <name evidence="12" type="ORF">CALVIDRAFT_563433</name>
</gene>
<dbReference type="GO" id="GO:0016758">
    <property type="term" value="F:hexosyltransferase activity"/>
    <property type="evidence" value="ECO:0007669"/>
    <property type="project" value="InterPro"/>
</dbReference>
<evidence type="ECO:0000256" key="1">
    <source>
        <dbReference type="ARBA" id="ARBA00004323"/>
    </source>
</evidence>
<dbReference type="Gene3D" id="3.90.550.50">
    <property type="match status" value="1"/>
</dbReference>
<evidence type="ECO:0000256" key="7">
    <source>
        <dbReference type="ARBA" id="ARBA00022989"/>
    </source>
</evidence>
<keyword evidence="8" id="KW-0333">Golgi apparatus</keyword>
<dbReference type="STRING" id="1330018.A0A167MJL6"/>
<keyword evidence="5 11" id="KW-0812">Transmembrane</keyword>
<keyword evidence="7 11" id="KW-1133">Transmembrane helix</keyword>
<keyword evidence="4 12" id="KW-0808">Transferase</keyword>
<evidence type="ECO:0000256" key="8">
    <source>
        <dbReference type="ARBA" id="ARBA00023034"/>
    </source>
</evidence>
<dbReference type="PANTHER" id="PTHR11214:SF351">
    <property type="entry name" value="BETA-1,3-GALACTOSYLTRANSFERASE PVG3"/>
    <property type="match status" value="1"/>
</dbReference>
<feature type="region of interest" description="Disordered" evidence="10">
    <location>
        <begin position="26"/>
        <end position="49"/>
    </location>
</feature>
<keyword evidence="3" id="KW-0328">Glycosyltransferase</keyword>
<dbReference type="PANTHER" id="PTHR11214">
    <property type="entry name" value="BETA-1,3-N-ACETYLGLUCOSAMINYLTRANSFERASE"/>
    <property type="match status" value="1"/>
</dbReference>
<feature type="transmembrane region" description="Helical" evidence="11">
    <location>
        <begin position="86"/>
        <end position="104"/>
    </location>
</feature>
<evidence type="ECO:0000256" key="6">
    <source>
        <dbReference type="ARBA" id="ARBA00022968"/>
    </source>
</evidence>
<evidence type="ECO:0000256" key="11">
    <source>
        <dbReference type="SAM" id="Phobius"/>
    </source>
</evidence>
<dbReference type="OrthoDB" id="2139606at2759"/>
<feature type="compositionally biased region" description="Basic and acidic residues" evidence="10">
    <location>
        <begin position="135"/>
        <end position="152"/>
    </location>
</feature>
<accession>A0A167MJL6</accession>
<organism evidence="12 13">
    <name type="scientific">Calocera viscosa (strain TUFC12733)</name>
    <dbReference type="NCBI Taxonomy" id="1330018"/>
    <lineage>
        <taxon>Eukaryota</taxon>
        <taxon>Fungi</taxon>
        <taxon>Dikarya</taxon>
        <taxon>Basidiomycota</taxon>
        <taxon>Agaricomycotina</taxon>
        <taxon>Dacrymycetes</taxon>
        <taxon>Dacrymycetales</taxon>
        <taxon>Dacrymycetaceae</taxon>
        <taxon>Calocera</taxon>
    </lineage>
</organism>
<dbReference type="Pfam" id="PF01762">
    <property type="entry name" value="Galactosyl_T"/>
    <property type="match status" value="1"/>
</dbReference>
<keyword evidence="13" id="KW-1185">Reference proteome</keyword>
<sequence length="512" mass="57719">MSLTKKRIRAQAIQLNRVFLRPLATSSSSSSATPLPSTSPSPNSYIPHPYPYPHPPYPMSSPLSPSGSSSGPPPIRFLRKRSPLRSALLLLLFAATFGALWLLIQPKEVDLARYAAGREAERQSPFGHTPQRPGPPDRRPSPSAKQEEERPRPAVPDAPTVPSSSPPPEEEEDEDDEDSATSPVHPVWEDPKLYRFPPIEEEKPREIDLRWWVENGATWFLETIPALRDAPPPSSVGCTNSLSHGPLLLIAVFSTAKSWEKRDLIRVLGRQGLGEDMEKEVQFRFVVGRTGDKQWEDRLRLEMDRYGDILQLDFPENMDDGKTYQFFRWVGERPEGERPRFAMKTDDDTFLVLPNLLNAISSLDCSQNIYFGTSWGACIQNCYPFYMRGMAYGLSWPLIRWLTVANLAYDEYRSTEDARTGSWFLSLPEGEQMFVLDLERRLGDHDGISIPINSGTVALHAMKSNWLWAEIGVQVMKAWAQEGKEYLFTRSGAVQTRALPSAEEVETEASAS</sequence>
<keyword evidence="9 11" id="KW-0472">Membrane</keyword>
<feature type="compositionally biased region" description="Acidic residues" evidence="10">
    <location>
        <begin position="168"/>
        <end position="179"/>
    </location>
</feature>